<dbReference type="PANTHER" id="PTHR47784">
    <property type="entry name" value="STEROL UPTAKE CONTROL PROTEIN 2"/>
    <property type="match status" value="1"/>
</dbReference>
<gene>
    <name evidence="2" type="ORF">BT62DRAFT_990177</name>
</gene>
<reference evidence="2" key="1">
    <citation type="submission" date="2020-11" db="EMBL/GenBank/DDBJ databases">
        <title>Adaptations for nitrogen fixation in a non-lichenized fungal sporocarp promotes dispersal by wood-feeding termites.</title>
        <authorList>
            <consortium name="DOE Joint Genome Institute"/>
            <person name="Koch R.A."/>
            <person name="Yoon G."/>
            <person name="Arayal U."/>
            <person name="Lail K."/>
            <person name="Amirebrahimi M."/>
            <person name="Labutti K."/>
            <person name="Lipzen A."/>
            <person name="Riley R."/>
            <person name="Barry K."/>
            <person name="Henrissat B."/>
            <person name="Grigoriev I.V."/>
            <person name="Herr J.R."/>
            <person name="Aime M.C."/>
        </authorList>
    </citation>
    <scope>NUCLEOTIDE SEQUENCE</scope>
    <source>
        <strain evidence="2">MCA 3950</strain>
    </source>
</reference>
<dbReference type="InterPro" id="IPR021858">
    <property type="entry name" value="Fun_TF"/>
</dbReference>
<dbReference type="InterPro" id="IPR036864">
    <property type="entry name" value="Zn2-C6_fun-type_DNA-bd_sf"/>
</dbReference>
<dbReference type="Pfam" id="PF11951">
    <property type="entry name" value="Fungal_trans_2"/>
    <property type="match status" value="1"/>
</dbReference>
<name>A0A9P7W2X8_9AGAR</name>
<dbReference type="SUPFAM" id="SSF57701">
    <property type="entry name" value="Zn2/Cys6 DNA-binding domain"/>
    <property type="match status" value="1"/>
</dbReference>
<evidence type="ECO:0000313" key="3">
    <source>
        <dbReference type="Proteomes" id="UP000812287"/>
    </source>
</evidence>
<dbReference type="SMART" id="SM00066">
    <property type="entry name" value="GAL4"/>
    <property type="match status" value="1"/>
</dbReference>
<protein>
    <recommendedName>
        <fullName evidence="1">Zn(2)-C6 fungal-type domain-containing protein</fullName>
    </recommendedName>
</protein>
<dbReference type="RefSeq" id="XP_043045193.1">
    <property type="nucleotide sequence ID" value="XM_043190208.1"/>
</dbReference>
<dbReference type="InterPro" id="IPR053157">
    <property type="entry name" value="Sterol_Uptake_Regulator"/>
</dbReference>
<proteinExistence type="predicted"/>
<dbReference type="GeneID" id="66112505"/>
<sequence length="390" mass="43479">MAPIRPHRKTRSGCKTCKQRRVKCDEGLPICQNCTRRGLECAWSNTGPSIALMRGELSSSNDGSLLTWGSTNPFILELMHHYSTSASFSLSSDPDASRVWSINVPKMAFDPQNHCLLHAILAFSALHIHHADPTSPPRYAAAAHTFYQQAKIGIDSGKEGTADINAALIALSLVARYEFAASAGVLPYTGDLDWYITIGAINRNIEMHRTELQGNVLRSLLGAMAPPSSPTNLDEQFPLSFSTLLSTAPDVEELHDASVRAAYQDSIHFLEMAWTASFNKCIGVWWRMMSHTFFHLLEEQRPRALIILAHYCAMMKRVTQDGPWWVKKQWGNEAARIVAMLDARWAPWLGWLETQLDQERNSKVFDSTGLEFLAWLSAGDGDGTTSCVER</sequence>
<dbReference type="OrthoDB" id="5419315at2759"/>
<dbReference type="EMBL" id="MU250524">
    <property type="protein sequence ID" value="KAG7451693.1"/>
    <property type="molecule type" value="Genomic_DNA"/>
</dbReference>
<keyword evidence="3" id="KW-1185">Reference proteome</keyword>
<dbReference type="Gene3D" id="4.10.240.10">
    <property type="entry name" value="Zn(2)-C6 fungal-type DNA-binding domain"/>
    <property type="match status" value="1"/>
</dbReference>
<dbReference type="AlphaFoldDB" id="A0A9P7W2X8"/>
<dbReference type="Proteomes" id="UP000812287">
    <property type="component" value="Unassembled WGS sequence"/>
</dbReference>
<dbReference type="Pfam" id="PF00172">
    <property type="entry name" value="Zn_clus"/>
    <property type="match status" value="1"/>
</dbReference>
<dbReference type="GO" id="GO:0008270">
    <property type="term" value="F:zinc ion binding"/>
    <property type="evidence" value="ECO:0007669"/>
    <property type="project" value="InterPro"/>
</dbReference>
<organism evidence="2 3">
    <name type="scientific">Guyanagaster necrorhizus</name>
    <dbReference type="NCBI Taxonomy" id="856835"/>
    <lineage>
        <taxon>Eukaryota</taxon>
        <taxon>Fungi</taxon>
        <taxon>Dikarya</taxon>
        <taxon>Basidiomycota</taxon>
        <taxon>Agaricomycotina</taxon>
        <taxon>Agaricomycetes</taxon>
        <taxon>Agaricomycetidae</taxon>
        <taxon>Agaricales</taxon>
        <taxon>Marasmiineae</taxon>
        <taxon>Physalacriaceae</taxon>
        <taxon>Guyanagaster</taxon>
    </lineage>
</organism>
<dbReference type="GO" id="GO:0001228">
    <property type="term" value="F:DNA-binding transcription activator activity, RNA polymerase II-specific"/>
    <property type="evidence" value="ECO:0007669"/>
    <property type="project" value="TreeGrafter"/>
</dbReference>
<evidence type="ECO:0000259" key="1">
    <source>
        <dbReference type="PROSITE" id="PS50048"/>
    </source>
</evidence>
<dbReference type="PROSITE" id="PS00463">
    <property type="entry name" value="ZN2_CY6_FUNGAL_1"/>
    <property type="match status" value="1"/>
</dbReference>
<dbReference type="PANTHER" id="PTHR47784:SF5">
    <property type="entry name" value="STEROL UPTAKE CONTROL PROTEIN 2"/>
    <property type="match status" value="1"/>
</dbReference>
<feature type="domain" description="Zn(2)-C6 fungal-type" evidence="1">
    <location>
        <begin position="13"/>
        <end position="43"/>
    </location>
</feature>
<accession>A0A9P7W2X8</accession>
<comment type="caution">
    <text evidence="2">The sequence shown here is derived from an EMBL/GenBank/DDBJ whole genome shotgun (WGS) entry which is preliminary data.</text>
</comment>
<dbReference type="PROSITE" id="PS50048">
    <property type="entry name" value="ZN2_CY6_FUNGAL_2"/>
    <property type="match status" value="1"/>
</dbReference>
<dbReference type="CDD" id="cd00067">
    <property type="entry name" value="GAL4"/>
    <property type="match status" value="1"/>
</dbReference>
<dbReference type="InterPro" id="IPR001138">
    <property type="entry name" value="Zn2Cys6_DnaBD"/>
</dbReference>
<evidence type="ECO:0000313" key="2">
    <source>
        <dbReference type="EMBL" id="KAG7451693.1"/>
    </source>
</evidence>